<evidence type="ECO:0000256" key="7">
    <source>
        <dbReference type="ARBA" id="ARBA00023157"/>
    </source>
</evidence>
<name>A0A562ZTX4_9BURK</name>
<feature type="signal peptide" evidence="8">
    <location>
        <begin position="1"/>
        <end position="29"/>
    </location>
</feature>
<evidence type="ECO:0000256" key="5">
    <source>
        <dbReference type="ARBA" id="ARBA00022801"/>
    </source>
</evidence>
<dbReference type="Proteomes" id="UP000318199">
    <property type="component" value="Unassembled WGS sequence"/>
</dbReference>
<dbReference type="RefSeq" id="WP_145892729.1">
    <property type="nucleotide sequence ID" value="NZ_VOBQ01000006.1"/>
</dbReference>
<dbReference type="Pfam" id="PF07519">
    <property type="entry name" value="Tannase"/>
    <property type="match status" value="1"/>
</dbReference>
<gene>
    <name evidence="9" type="ORF">FN976_09270</name>
</gene>
<evidence type="ECO:0000256" key="6">
    <source>
        <dbReference type="ARBA" id="ARBA00022837"/>
    </source>
</evidence>
<dbReference type="GO" id="GO:0046872">
    <property type="term" value="F:metal ion binding"/>
    <property type="evidence" value="ECO:0007669"/>
    <property type="project" value="UniProtKB-KW"/>
</dbReference>
<evidence type="ECO:0000313" key="10">
    <source>
        <dbReference type="Proteomes" id="UP000318199"/>
    </source>
</evidence>
<keyword evidence="4 8" id="KW-0732">Signal</keyword>
<evidence type="ECO:0000256" key="8">
    <source>
        <dbReference type="SAM" id="SignalP"/>
    </source>
</evidence>
<dbReference type="EMBL" id="VOBQ01000006">
    <property type="protein sequence ID" value="TWO71788.1"/>
    <property type="molecule type" value="Genomic_DNA"/>
</dbReference>
<comment type="caution">
    <text evidence="9">The sequence shown here is derived from an EMBL/GenBank/DDBJ whole genome shotgun (WGS) entry which is preliminary data.</text>
</comment>
<evidence type="ECO:0000256" key="1">
    <source>
        <dbReference type="ARBA" id="ARBA00006249"/>
    </source>
</evidence>
<dbReference type="PANTHER" id="PTHR33938">
    <property type="entry name" value="FERULOYL ESTERASE B-RELATED"/>
    <property type="match status" value="1"/>
</dbReference>
<dbReference type="GO" id="GO:0052689">
    <property type="term" value="F:carboxylic ester hydrolase activity"/>
    <property type="evidence" value="ECO:0007669"/>
    <property type="project" value="UniProtKB-KW"/>
</dbReference>
<dbReference type="AlphaFoldDB" id="A0A562ZTX4"/>
<dbReference type="PANTHER" id="PTHR33938:SF15">
    <property type="entry name" value="FERULOYL ESTERASE B-RELATED"/>
    <property type="match status" value="1"/>
</dbReference>
<protein>
    <submittedName>
        <fullName evidence="9">Tannase/feruloyl esterase family alpha/beta hydrolase</fullName>
    </submittedName>
</protein>
<comment type="similarity">
    <text evidence="1">Belongs to the tannase family.</text>
</comment>
<accession>A0A562ZTX4</accession>
<keyword evidence="5 9" id="KW-0378">Hydrolase</keyword>
<keyword evidence="6" id="KW-0106">Calcium</keyword>
<keyword evidence="2" id="KW-0719">Serine esterase</keyword>
<dbReference type="OrthoDB" id="8672133at2"/>
<dbReference type="InterPro" id="IPR011118">
    <property type="entry name" value="Tannase/feruloyl_esterase"/>
</dbReference>
<dbReference type="SUPFAM" id="SSF53474">
    <property type="entry name" value="alpha/beta-Hydrolases"/>
    <property type="match status" value="1"/>
</dbReference>
<evidence type="ECO:0000256" key="2">
    <source>
        <dbReference type="ARBA" id="ARBA00022487"/>
    </source>
</evidence>
<reference evidence="9 10" key="1">
    <citation type="submission" date="2019-07" db="EMBL/GenBank/DDBJ databases">
        <title>Caenimonas sedimenti sp. nov., isolated from activated sludge.</title>
        <authorList>
            <person name="Xu J."/>
        </authorList>
    </citation>
    <scope>NUCLEOTIDE SEQUENCE [LARGE SCALE GENOMIC DNA]</scope>
    <source>
        <strain evidence="9 10">HX-9-20</strain>
    </source>
</reference>
<keyword evidence="10" id="KW-1185">Reference proteome</keyword>
<evidence type="ECO:0000256" key="4">
    <source>
        <dbReference type="ARBA" id="ARBA00022729"/>
    </source>
</evidence>
<dbReference type="InterPro" id="IPR029058">
    <property type="entry name" value="AB_hydrolase_fold"/>
</dbReference>
<organism evidence="9 10">
    <name type="scientific">Caenimonas sedimenti</name>
    <dbReference type="NCBI Taxonomy" id="2596921"/>
    <lineage>
        <taxon>Bacteria</taxon>
        <taxon>Pseudomonadati</taxon>
        <taxon>Pseudomonadota</taxon>
        <taxon>Betaproteobacteria</taxon>
        <taxon>Burkholderiales</taxon>
        <taxon>Comamonadaceae</taxon>
        <taxon>Caenimonas</taxon>
    </lineage>
</organism>
<evidence type="ECO:0000256" key="3">
    <source>
        <dbReference type="ARBA" id="ARBA00022723"/>
    </source>
</evidence>
<sequence length="618" mass="65627">MNPLLESHRFRCKPLLAVAAITMLLSACGSPPLMSSGKPLACDDGIKSAFKPDAQTSVVEVRSIAKGAALTAVDSAQPVTAATDMCLVKLLVGPGVTAEKVRGARSYSEGIGIEVWLPAHAVWNERIRNYGGGGWVGGGHRFAGQIGSKVPAIVNANMGYASGTTDGGQPHYQDASFAFLSSGALNLEGFRDMSHRAMYEQAVKTRALVDAYYGRKPRHAYYDGHSQGGRQGLKVAQEWPELYDGYLIAQPAVSVPSFSLAGLYPQVVMKSELGITAIDKPAAAAFARKVAAANARAVASCDKEKLGFLLDPFSCAYDPLRDAGALCAGAAGQGVTGSSTDAANCLSAKEAVALNKIWYGPTTDGSYDPAQGADSRSARTLASKQLWWGLTRGSNLGGQITGASTDMLALAMGDVSYAADASATSAIPISNASTPVRNRWRELTYATYAQVFAQRLTQPFLIEYQTARTDLSRLRSQGRKMILWNGLAEDVIPPGGAVHYYERVKDGVGGEAQVQQFLRMYNIPGMAHSSQGRAWTVNGANNTVPMPALPGNANQTPTREQDPLFSALVDWVERGTAPGTLVIASRDGSVRYPICVYPQKAVWNGTGSAKEPVNYACR</sequence>
<proteinExistence type="inferred from homology"/>
<keyword evidence="3" id="KW-0479">Metal-binding</keyword>
<evidence type="ECO:0000313" key="9">
    <source>
        <dbReference type="EMBL" id="TWO71788.1"/>
    </source>
</evidence>
<feature type="chain" id="PRO_5022102922" evidence="8">
    <location>
        <begin position="30"/>
        <end position="618"/>
    </location>
</feature>
<keyword evidence="7" id="KW-1015">Disulfide bond</keyword>